<evidence type="ECO:0000313" key="6">
    <source>
        <dbReference type="EMBL" id="KAK7825760.1"/>
    </source>
</evidence>
<keyword evidence="2" id="KW-0805">Transcription regulation</keyword>
<keyword evidence="7" id="KW-1185">Reference proteome</keyword>
<dbReference type="InterPro" id="IPR011006">
    <property type="entry name" value="CheY-like_superfamily"/>
</dbReference>
<evidence type="ECO:0000256" key="2">
    <source>
        <dbReference type="ARBA" id="ARBA00023015"/>
    </source>
</evidence>
<comment type="caution">
    <text evidence="6">The sequence shown here is derived from an EMBL/GenBank/DDBJ whole genome shotgun (WGS) entry which is preliminary data.</text>
</comment>
<dbReference type="GO" id="GO:0000160">
    <property type="term" value="P:phosphorelay signal transduction system"/>
    <property type="evidence" value="ECO:0007669"/>
    <property type="project" value="UniProtKB-KW"/>
</dbReference>
<dbReference type="PROSITE" id="PS50110">
    <property type="entry name" value="RESPONSE_REGULATORY"/>
    <property type="match status" value="1"/>
</dbReference>
<evidence type="ECO:0000313" key="7">
    <source>
        <dbReference type="Proteomes" id="UP000237347"/>
    </source>
</evidence>
<keyword evidence="3" id="KW-0804">Transcription</keyword>
<dbReference type="InterPro" id="IPR045279">
    <property type="entry name" value="ARR-like"/>
</dbReference>
<dbReference type="PANTHER" id="PTHR43874">
    <property type="entry name" value="TWO-COMPONENT RESPONSE REGULATOR"/>
    <property type="match status" value="1"/>
</dbReference>
<proteinExistence type="predicted"/>
<dbReference type="SMART" id="SM00448">
    <property type="entry name" value="REC"/>
    <property type="match status" value="1"/>
</dbReference>
<dbReference type="GO" id="GO:0009736">
    <property type="term" value="P:cytokinin-activated signaling pathway"/>
    <property type="evidence" value="ECO:0007669"/>
    <property type="project" value="InterPro"/>
</dbReference>
<evidence type="ECO:0000256" key="4">
    <source>
        <dbReference type="PROSITE-ProRule" id="PRU00169"/>
    </source>
</evidence>
<protein>
    <submittedName>
        <fullName evidence="6">Two-component response regulator arr11</fullName>
    </submittedName>
</protein>
<sequence>MDRKSKGKAVLTESDTGFDYSPVGLSILVVDHDQKSLQEVVTNLRKFTECNQVEEALTLLRMDFSGFDIIITEQRLLGISEFELVRIGRERGLPVVVTSEDDGVDTIQRSLDYGACAYMEKPIPMRDLNMKHRLKLQKQAPPLHMQEYKDKDGTSSGHVESRYEMEHPPMTLLNGFLNTPDPNQLDISSQQQRAPAAIKNTHGFPNLPLPVEANFCTIEGSTICGNQRKTLMTQMTRAPLSEQICNQLTGHQPFIYHLPNDVPANVLVNEVGLPNFDTLRGGNF</sequence>
<dbReference type="Proteomes" id="UP000237347">
    <property type="component" value="Unassembled WGS sequence"/>
</dbReference>
<feature type="domain" description="Response regulatory" evidence="5">
    <location>
        <begin position="26"/>
        <end position="136"/>
    </location>
</feature>
<dbReference type="PANTHER" id="PTHR43874:SF67">
    <property type="entry name" value="TWO-COMPONENT RESPONSE REGULATOR ARR2"/>
    <property type="match status" value="1"/>
</dbReference>
<accession>A0AAW0JGY0</accession>
<reference evidence="6 7" key="1">
    <citation type="journal article" date="2018" name="Sci. Data">
        <title>The draft genome sequence of cork oak.</title>
        <authorList>
            <person name="Ramos A.M."/>
            <person name="Usie A."/>
            <person name="Barbosa P."/>
            <person name="Barros P.M."/>
            <person name="Capote T."/>
            <person name="Chaves I."/>
            <person name="Simoes F."/>
            <person name="Abreu I."/>
            <person name="Carrasquinho I."/>
            <person name="Faro C."/>
            <person name="Guimaraes J.B."/>
            <person name="Mendonca D."/>
            <person name="Nobrega F."/>
            <person name="Rodrigues L."/>
            <person name="Saibo N.J.M."/>
            <person name="Varela M.C."/>
            <person name="Egas C."/>
            <person name="Matos J."/>
            <person name="Miguel C.M."/>
            <person name="Oliveira M.M."/>
            <person name="Ricardo C.P."/>
            <person name="Goncalves S."/>
        </authorList>
    </citation>
    <scope>NUCLEOTIDE SEQUENCE [LARGE SCALE GENOMIC DNA]</scope>
    <source>
        <strain evidence="7">cv. HL8</strain>
    </source>
</reference>
<evidence type="ECO:0000256" key="3">
    <source>
        <dbReference type="ARBA" id="ARBA00023163"/>
    </source>
</evidence>
<dbReference type="AlphaFoldDB" id="A0AAW0JGY0"/>
<gene>
    <name evidence="6" type="primary">ARR11_1</name>
    <name evidence="6" type="ORF">CFP56_032764</name>
</gene>
<keyword evidence="1" id="KW-0902">Two-component regulatory system</keyword>
<dbReference type="EMBL" id="PKMF04000565">
    <property type="protein sequence ID" value="KAK7825760.1"/>
    <property type="molecule type" value="Genomic_DNA"/>
</dbReference>
<dbReference type="SUPFAM" id="SSF52172">
    <property type="entry name" value="CheY-like"/>
    <property type="match status" value="1"/>
</dbReference>
<name>A0AAW0JGY0_QUESU</name>
<comment type="caution">
    <text evidence="4">Lacks conserved residue(s) required for the propagation of feature annotation.</text>
</comment>
<evidence type="ECO:0000256" key="1">
    <source>
        <dbReference type="ARBA" id="ARBA00023012"/>
    </source>
</evidence>
<dbReference type="Gene3D" id="3.40.50.2300">
    <property type="match status" value="1"/>
</dbReference>
<dbReference type="InterPro" id="IPR001789">
    <property type="entry name" value="Sig_transdc_resp-reg_receiver"/>
</dbReference>
<evidence type="ECO:0000259" key="5">
    <source>
        <dbReference type="PROSITE" id="PS50110"/>
    </source>
</evidence>
<organism evidence="6 7">
    <name type="scientific">Quercus suber</name>
    <name type="common">Cork oak</name>
    <dbReference type="NCBI Taxonomy" id="58331"/>
    <lineage>
        <taxon>Eukaryota</taxon>
        <taxon>Viridiplantae</taxon>
        <taxon>Streptophyta</taxon>
        <taxon>Embryophyta</taxon>
        <taxon>Tracheophyta</taxon>
        <taxon>Spermatophyta</taxon>
        <taxon>Magnoliopsida</taxon>
        <taxon>eudicotyledons</taxon>
        <taxon>Gunneridae</taxon>
        <taxon>Pentapetalae</taxon>
        <taxon>rosids</taxon>
        <taxon>fabids</taxon>
        <taxon>Fagales</taxon>
        <taxon>Fagaceae</taxon>
        <taxon>Quercus</taxon>
    </lineage>
</organism>
<dbReference type="Pfam" id="PF00072">
    <property type="entry name" value="Response_reg"/>
    <property type="match status" value="1"/>
</dbReference>